<feature type="region of interest" description="Disordered" evidence="4">
    <location>
        <begin position="1"/>
        <end position="21"/>
    </location>
</feature>
<accession>A0ABZ2KFB8</accession>
<evidence type="ECO:0000256" key="3">
    <source>
        <dbReference type="ARBA" id="ARBA00023027"/>
    </source>
</evidence>
<proteinExistence type="predicted"/>
<dbReference type="PANTHER" id="PTHR30004">
    <property type="entry name" value="4-HYDROXYTHREONINE-4-PHOSPHATE DEHYDROGENASE"/>
    <property type="match status" value="1"/>
</dbReference>
<dbReference type="Pfam" id="PF04166">
    <property type="entry name" value="PdxA"/>
    <property type="match status" value="1"/>
</dbReference>
<evidence type="ECO:0000256" key="4">
    <source>
        <dbReference type="SAM" id="MobiDB-lite"/>
    </source>
</evidence>
<evidence type="ECO:0000256" key="1">
    <source>
        <dbReference type="ARBA" id="ARBA00022723"/>
    </source>
</evidence>
<dbReference type="GO" id="GO:0050570">
    <property type="term" value="F:4-hydroxythreonine-4-phosphate dehydrogenase activity"/>
    <property type="evidence" value="ECO:0007669"/>
    <property type="project" value="UniProtKB-EC"/>
</dbReference>
<dbReference type="RefSeq" id="WP_394847886.1">
    <property type="nucleotide sequence ID" value="NZ_CP089982.1"/>
</dbReference>
<reference evidence="5 6" key="1">
    <citation type="submission" date="2021-12" db="EMBL/GenBank/DDBJ databases">
        <title>Discovery of the Pendulisporaceae a myxobacterial family with distinct sporulation behavior and unique specialized metabolism.</title>
        <authorList>
            <person name="Garcia R."/>
            <person name="Popoff A."/>
            <person name="Bader C.D."/>
            <person name="Loehr J."/>
            <person name="Walesch S."/>
            <person name="Walt C."/>
            <person name="Boldt J."/>
            <person name="Bunk B."/>
            <person name="Haeckl F.J.F.P.J."/>
            <person name="Gunesch A.P."/>
            <person name="Birkelbach J."/>
            <person name="Nuebel U."/>
            <person name="Pietschmann T."/>
            <person name="Bach T."/>
            <person name="Mueller R."/>
        </authorList>
    </citation>
    <scope>NUCLEOTIDE SEQUENCE [LARGE SCALE GENOMIC DNA]</scope>
    <source>
        <strain evidence="5 6">MSr12523</strain>
    </source>
</reference>
<name>A0ABZ2KFB8_9BACT</name>
<dbReference type="EMBL" id="CP089982">
    <property type="protein sequence ID" value="WXA97271.1"/>
    <property type="molecule type" value="Genomic_DNA"/>
</dbReference>
<evidence type="ECO:0000313" key="6">
    <source>
        <dbReference type="Proteomes" id="UP001379533"/>
    </source>
</evidence>
<gene>
    <name evidence="5" type="ORF">LZC95_10530</name>
</gene>
<dbReference type="InterPro" id="IPR005255">
    <property type="entry name" value="PdxA_fam"/>
</dbReference>
<keyword evidence="2 5" id="KW-0560">Oxidoreductase</keyword>
<sequence>MRVAGQEGVGRRKRRTSGGGVSRHARIALSIGCPSGIGPEVSLLAALEAPASSRIVLVGDHGVIASAAKARGIDARIVRLESASEGYAFRSVPRFQKKEREVLVWQPTASLRTSEARPGKPTKTGGAAQLAWVDEACDLAARGEADAMVTGPVSKEVIASSGGRTARAFLGHTEHLARRLRAPEVVMAFASKELTTALVTTHLRLGAVPRAITPESVATAAYWLGVLITDLAAVDEEGRRVARVSKRPLYLAVASLNPHAGEGGLLGNEETVSIAPGMALARRRLKREARQVLLEGPVPAESAYRLGAAGRFAAVLAMYHDQATIPMKLLGFGEAVNISLGLPIIRTSVDHGTAYDIAGKRKADPRGMREAIALATRLSLARLSQRKRSK</sequence>
<dbReference type="EC" id="1.1.1.262" evidence="5"/>
<keyword evidence="6" id="KW-1185">Reference proteome</keyword>
<dbReference type="PANTHER" id="PTHR30004:SF6">
    <property type="entry name" value="D-THREONATE 4-PHOSPHATE DEHYDROGENASE"/>
    <property type="match status" value="1"/>
</dbReference>
<keyword evidence="3" id="KW-0520">NAD</keyword>
<evidence type="ECO:0000256" key="2">
    <source>
        <dbReference type="ARBA" id="ARBA00023002"/>
    </source>
</evidence>
<organism evidence="5 6">
    <name type="scientific">Pendulispora brunnea</name>
    <dbReference type="NCBI Taxonomy" id="2905690"/>
    <lineage>
        <taxon>Bacteria</taxon>
        <taxon>Pseudomonadati</taxon>
        <taxon>Myxococcota</taxon>
        <taxon>Myxococcia</taxon>
        <taxon>Myxococcales</taxon>
        <taxon>Sorangiineae</taxon>
        <taxon>Pendulisporaceae</taxon>
        <taxon>Pendulispora</taxon>
    </lineage>
</organism>
<evidence type="ECO:0000313" key="5">
    <source>
        <dbReference type="EMBL" id="WXA97271.1"/>
    </source>
</evidence>
<protein>
    <submittedName>
        <fullName evidence="5">4-hydroxythreonine-4-phosphate dehydrogenase PdxA</fullName>
        <ecNumber evidence="5">1.1.1.262</ecNumber>
    </submittedName>
</protein>
<dbReference type="Gene3D" id="3.40.718.10">
    <property type="entry name" value="Isopropylmalate Dehydrogenase"/>
    <property type="match status" value="1"/>
</dbReference>
<dbReference type="SUPFAM" id="SSF53659">
    <property type="entry name" value="Isocitrate/Isopropylmalate dehydrogenase-like"/>
    <property type="match status" value="1"/>
</dbReference>
<dbReference type="Proteomes" id="UP001379533">
    <property type="component" value="Chromosome"/>
</dbReference>
<keyword evidence="1" id="KW-0479">Metal-binding</keyword>